<evidence type="ECO:0000313" key="3">
    <source>
        <dbReference type="Proteomes" id="UP001597214"/>
    </source>
</evidence>
<name>A0ABW4LRU7_9BACI</name>
<dbReference type="PANTHER" id="PTHR37808:SF1">
    <property type="entry name" value="SPORE GERMINATION PROTEIN-LIKE PROTEIN YDZR"/>
    <property type="match status" value="1"/>
</dbReference>
<keyword evidence="3" id="KW-1185">Reference proteome</keyword>
<protein>
    <submittedName>
        <fullName evidence="2">Spore germination protein</fullName>
    </submittedName>
</protein>
<dbReference type="EMBL" id="JBHUEM010000020">
    <property type="protein sequence ID" value="MFD1737247.1"/>
    <property type="molecule type" value="Genomic_DNA"/>
</dbReference>
<evidence type="ECO:0000313" key="2">
    <source>
        <dbReference type="EMBL" id="MFD1737247.1"/>
    </source>
</evidence>
<evidence type="ECO:0000256" key="1">
    <source>
        <dbReference type="ARBA" id="ARBA00008103"/>
    </source>
</evidence>
<dbReference type="RefSeq" id="WP_377928450.1">
    <property type="nucleotide sequence ID" value="NZ_JBHUEM010000020.1"/>
</dbReference>
<dbReference type="Pfam" id="PF10676">
    <property type="entry name" value="gerPA"/>
    <property type="match status" value="1"/>
</dbReference>
<accession>A0ABW4LRU7</accession>
<sequence>MPSLVGSINITSVGGGTFTVGDVFRISPDDSGFTTSGSGGFNTGDFMVVSNKKSVTNTNDADISDQKTFQINPYI</sequence>
<dbReference type="InterPro" id="IPR019618">
    <property type="entry name" value="Spore_germination_GerPA"/>
</dbReference>
<proteinExistence type="inferred from homology"/>
<dbReference type="PANTHER" id="PTHR37808">
    <property type="entry name" value="SPORE GERMINATION PROTEIN-LIKE PROTEIN YDZR-RELATED"/>
    <property type="match status" value="1"/>
</dbReference>
<reference evidence="3" key="1">
    <citation type="journal article" date="2019" name="Int. J. Syst. Evol. Microbiol.">
        <title>The Global Catalogue of Microorganisms (GCM) 10K type strain sequencing project: providing services to taxonomists for standard genome sequencing and annotation.</title>
        <authorList>
            <consortium name="The Broad Institute Genomics Platform"/>
            <consortium name="The Broad Institute Genome Sequencing Center for Infectious Disease"/>
            <person name="Wu L."/>
            <person name="Ma J."/>
        </authorList>
    </citation>
    <scope>NUCLEOTIDE SEQUENCE [LARGE SCALE GENOMIC DNA]</scope>
    <source>
        <strain evidence="3">CCUG 49339</strain>
    </source>
</reference>
<comment type="caution">
    <text evidence="2">The sequence shown here is derived from an EMBL/GenBank/DDBJ whole genome shotgun (WGS) entry which is preliminary data.</text>
</comment>
<dbReference type="Proteomes" id="UP001597214">
    <property type="component" value="Unassembled WGS sequence"/>
</dbReference>
<gene>
    <name evidence="2" type="ORF">ACFSCX_11855</name>
</gene>
<organism evidence="2 3">
    <name type="scientific">Bacillus salitolerans</name>
    <dbReference type="NCBI Taxonomy" id="1437434"/>
    <lineage>
        <taxon>Bacteria</taxon>
        <taxon>Bacillati</taxon>
        <taxon>Bacillota</taxon>
        <taxon>Bacilli</taxon>
        <taxon>Bacillales</taxon>
        <taxon>Bacillaceae</taxon>
        <taxon>Bacillus</taxon>
    </lineage>
</organism>
<comment type="similarity">
    <text evidence="1">Belongs to the GerPA/GerPF family.</text>
</comment>